<evidence type="ECO:0000256" key="1">
    <source>
        <dbReference type="SAM" id="Phobius"/>
    </source>
</evidence>
<comment type="caution">
    <text evidence="2">The sequence shown here is derived from an EMBL/GenBank/DDBJ whole genome shotgun (WGS) entry which is preliminary data.</text>
</comment>
<accession>A0A2S5GDK4</accession>
<gene>
    <name evidence="2" type="ORF">C4B60_09890</name>
</gene>
<protein>
    <submittedName>
        <fullName evidence="2">Exosortase</fullName>
    </submittedName>
</protein>
<feature type="transmembrane region" description="Helical" evidence="1">
    <location>
        <begin position="29"/>
        <end position="48"/>
    </location>
</feature>
<dbReference type="AlphaFoldDB" id="A0A2S5GDK4"/>
<evidence type="ECO:0000313" key="3">
    <source>
        <dbReference type="Proteomes" id="UP000239047"/>
    </source>
</evidence>
<keyword evidence="3" id="KW-1185">Reference proteome</keyword>
<dbReference type="Proteomes" id="UP000239047">
    <property type="component" value="Unassembled WGS sequence"/>
</dbReference>
<keyword evidence="1" id="KW-1133">Transmembrane helix</keyword>
<reference evidence="2 3" key="1">
    <citation type="submission" date="2018-02" db="EMBL/GenBank/DDBJ databases">
        <title>Jeotgalibacillus proteolyticum sp. nov. a protease producing bacterium isolated from ocean sediments of Laizhou Bay.</title>
        <authorList>
            <person name="Li Y."/>
        </authorList>
    </citation>
    <scope>NUCLEOTIDE SEQUENCE [LARGE SCALE GENOMIC DNA]</scope>
    <source>
        <strain evidence="2 3">22-7</strain>
    </source>
</reference>
<feature type="transmembrane region" description="Helical" evidence="1">
    <location>
        <begin position="6"/>
        <end position="22"/>
    </location>
</feature>
<evidence type="ECO:0000313" key="2">
    <source>
        <dbReference type="EMBL" id="PPA71076.1"/>
    </source>
</evidence>
<proteinExistence type="predicted"/>
<organism evidence="2 3">
    <name type="scientific">Jeotgalibacillus proteolyticus</name>
    <dbReference type="NCBI Taxonomy" id="2082395"/>
    <lineage>
        <taxon>Bacteria</taxon>
        <taxon>Bacillati</taxon>
        <taxon>Bacillota</taxon>
        <taxon>Bacilli</taxon>
        <taxon>Bacillales</taxon>
        <taxon>Caryophanaceae</taxon>
        <taxon>Jeotgalibacillus</taxon>
    </lineage>
</organism>
<keyword evidence="1" id="KW-0812">Transmembrane</keyword>
<name>A0A2S5GDK4_9BACL</name>
<sequence>MGFYIMILSFLLGIFFTILGVSRWKRNVLYKLFIVLGIILILFAVYLARPH</sequence>
<keyword evidence="1" id="KW-0472">Membrane</keyword>
<dbReference type="EMBL" id="PREZ01000003">
    <property type="protein sequence ID" value="PPA71076.1"/>
    <property type="molecule type" value="Genomic_DNA"/>
</dbReference>